<name>E8UXE0_TERSS</name>
<feature type="region of interest" description="Disordered" evidence="1">
    <location>
        <begin position="1"/>
        <end position="39"/>
    </location>
</feature>
<dbReference type="InterPro" id="IPR029471">
    <property type="entry name" value="HNH_5"/>
</dbReference>
<gene>
    <name evidence="3" type="ordered locus">AciPR4_3410</name>
</gene>
<sequence>MHATTYDNQQNSLRPTPPGHAPSLLKPAAFGPKARKQKSLAKCHTLAHRSQTEPSRARGGQLQTPVLVLNASYEPINICGARRALVLVLKGVARTEEEQGATMHAARVRMPMPSVIRLLEYRRIPHQTRALSRKNILLRDRSTCQYCAVIFPSGELTLDHVIPRSRGGTSTWENLVACCHNCNRRKGSQLLHELRDMKLLRQPSPFSLHTSRHIMRMLGSGEANWRKYLYFEAQAS</sequence>
<dbReference type="HOGENOM" id="CLU_099824_1_1_0"/>
<dbReference type="InterPro" id="IPR052892">
    <property type="entry name" value="NA-targeting_endonuclease"/>
</dbReference>
<evidence type="ECO:0000256" key="1">
    <source>
        <dbReference type="SAM" id="MobiDB-lite"/>
    </source>
</evidence>
<evidence type="ECO:0000313" key="3">
    <source>
        <dbReference type="EMBL" id="ADV84164.1"/>
    </source>
</evidence>
<dbReference type="RefSeq" id="WP_013569895.1">
    <property type="nucleotide sequence ID" value="NC_014963.1"/>
</dbReference>
<accession>E8UXE0</accession>
<protein>
    <submittedName>
        <fullName evidence="3">HNH endonuclease</fullName>
    </submittedName>
</protein>
<dbReference type="SMART" id="SM00507">
    <property type="entry name" value="HNHc"/>
    <property type="match status" value="1"/>
</dbReference>
<dbReference type="PANTHER" id="PTHR33877:SF2">
    <property type="entry name" value="OS07G0170200 PROTEIN"/>
    <property type="match status" value="1"/>
</dbReference>
<dbReference type="Pfam" id="PF14279">
    <property type="entry name" value="HNH_5"/>
    <property type="match status" value="1"/>
</dbReference>
<dbReference type="CDD" id="cd00085">
    <property type="entry name" value="HNHc"/>
    <property type="match status" value="1"/>
</dbReference>
<dbReference type="GO" id="GO:0004519">
    <property type="term" value="F:endonuclease activity"/>
    <property type="evidence" value="ECO:0007669"/>
    <property type="project" value="UniProtKB-KW"/>
</dbReference>
<dbReference type="Gene3D" id="1.10.30.50">
    <property type="match status" value="1"/>
</dbReference>
<dbReference type="AlphaFoldDB" id="E8UXE0"/>
<dbReference type="KEGG" id="tsa:AciPR4_3410"/>
<dbReference type="EMBL" id="CP002467">
    <property type="protein sequence ID" value="ADV84164.1"/>
    <property type="molecule type" value="Genomic_DNA"/>
</dbReference>
<keyword evidence="3" id="KW-0540">Nuclease</keyword>
<keyword evidence="4" id="KW-1185">Reference proteome</keyword>
<proteinExistence type="predicted"/>
<feature type="compositionally biased region" description="Polar residues" evidence="1">
    <location>
        <begin position="1"/>
        <end position="14"/>
    </location>
</feature>
<keyword evidence="3" id="KW-0378">Hydrolase</keyword>
<evidence type="ECO:0000313" key="4">
    <source>
        <dbReference type="Proteomes" id="UP000006844"/>
    </source>
</evidence>
<dbReference type="PANTHER" id="PTHR33877">
    <property type="entry name" value="SLL1193 PROTEIN"/>
    <property type="match status" value="1"/>
</dbReference>
<reference evidence="3 4" key="1">
    <citation type="journal article" date="2012" name="Stand. Genomic Sci.">
        <title>Complete genome sequence of Terriglobus saanensis type strain SP1PR4(T), an Acidobacteria from tundra soil.</title>
        <authorList>
            <person name="Rawat S.R."/>
            <person name="Mannisto M.K."/>
            <person name="Starovoytov V."/>
            <person name="Goodwin L."/>
            <person name="Nolan M."/>
            <person name="Hauser L."/>
            <person name="Land M."/>
            <person name="Davenport K.W."/>
            <person name="Woyke T."/>
            <person name="Haggblom M.M."/>
        </authorList>
    </citation>
    <scope>NUCLEOTIDE SEQUENCE</scope>
    <source>
        <strain evidence="4">ATCC BAA-1853 / DSM 23119 / SP1PR4</strain>
    </source>
</reference>
<organism evidence="3 4">
    <name type="scientific">Terriglobus saanensis (strain ATCC BAA-1853 / DSM 23119 / SP1PR4)</name>
    <dbReference type="NCBI Taxonomy" id="401053"/>
    <lineage>
        <taxon>Bacteria</taxon>
        <taxon>Pseudomonadati</taxon>
        <taxon>Acidobacteriota</taxon>
        <taxon>Terriglobia</taxon>
        <taxon>Terriglobales</taxon>
        <taxon>Acidobacteriaceae</taxon>
        <taxon>Terriglobus</taxon>
    </lineage>
</organism>
<keyword evidence="3" id="KW-0255">Endonuclease</keyword>
<dbReference type="InterPro" id="IPR003615">
    <property type="entry name" value="HNH_nuc"/>
</dbReference>
<feature type="domain" description="HNH nuclease" evidence="2">
    <location>
        <begin position="131"/>
        <end position="184"/>
    </location>
</feature>
<dbReference type="eggNOG" id="COG1403">
    <property type="taxonomic scope" value="Bacteria"/>
</dbReference>
<dbReference type="Proteomes" id="UP000006844">
    <property type="component" value="Chromosome"/>
</dbReference>
<evidence type="ECO:0000259" key="2">
    <source>
        <dbReference type="SMART" id="SM00507"/>
    </source>
</evidence>